<reference evidence="1 2" key="1">
    <citation type="journal article" date="2019" name="Int. J. Syst. Evol. Microbiol.">
        <title>The Global Catalogue of Microorganisms (GCM) 10K type strain sequencing project: providing services to taxonomists for standard genome sequencing and annotation.</title>
        <authorList>
            <consortium name="The Broad Institute Genomics Platform"/>
            <consortium name="The Broad Institute Genome Sequencing Center for Infectious Disease"/>
            <person name="Wu L."/>
            <person name="Ma J."/>
        </authorList>
    </citation>
    <scope>NUCLEOTIDE SEQUENCE [LARGE SCALE GENOMIC DNA]</scope>
    <source>
        <strain evidence="1 2">JCM 3146</strain>
    </source>
</reference>
<evidence type="ECO:0000313" key="1">
    <source>
        <dbReference type="EMBL" id="GAA0363054.1"/>
    </source>
</evidence>
<dbReference type="EMBL" id="BAAABM010000056">
    <property type="protein sequence ID" value="GAA0363054.1"/>
    <property type="molecule type" value="Genomic_DNA"/>
</dbReference>
<dbReference type="Gene3D" id="1.20.120.450">
    <property type="entry name" value="dinb family like domain"/>
    <property type="match status" value="1"/>
</dbReference>
<proteinExistence type="predicted"/>
<keyword evidence="2" id="KW-1185">Reference proteome</keyword>
<comment type="caution">
    <text evidence="1">The sequence shown here is derived from an EMBL/GenBank/DDBJ whole genome shotgun (WGS) entry which is preliminary data.</text>
</comment>
<dbReference type="RefSeq" id="WP_252806273.1">
    <property type="nucleotide sequence ID" value="NZ_BAAABM010000056.1"/>
</dbReference>
<sequence>MFLHPDEDPRTEGSFEGERATLVGYLRDQRLTLELKCAGLDAADLARRSVPPSNLSLLGLVRHLADVERSWFRRVMAGQDAPPHYRSEADRDGAFNGAVPDPEVVAEAWRTWRDEVAFAERFVEEAPDLGVTGDTGHGPIALRELLVHMIEEYARHNGHADLLRERVDGRVGQ</sequence>
<organism evidence="1 2">
    <name type="scientific">Actinoallomurus spadix</name>
    <dbReference type="NCBI Taxonomy" id="79912"/>
    <lineage>
        <taxon>Bacteria</taxon>
        <taxon>Bacillati</taxon>
        <taxon>Actinomycetota</taxon>
        <taxon>Actinomycetes</taxon>
        <taxon>Streptosporangiales</taxon>
        <taxon>Thermomonosporaceae</taxon>
        <taxon>Actinoallomurus</taxon>
    </lineage>
</organism>
<dbReference type="Proteomes" id="UP001501822">
    <property type="component" value="Unassembled WGS sequence"/>
</dbReference>
<dbReference type="Pfam" id="PF04978">
    <property type="entry name" value="MST"/>
    <property type="match status" value="1"/>
</dbReference>
<evidence type="ECO:0000313" key="2">
    <source>
        <dbReference type="Proteomes" id="UP001501822"/>
    </source>
</evidence>
<dbReference type="InterPro" id="IPR034660">
    <property type="entry name" value="DinB/YfiT-like"/>
</dbReference>
<protein>
    <submittedName>
        <fullName evidence="1">DinB family protein</fullName>
    </submittedName>
</protein>
<dbReference type="InterPro" id="IPR007061">
    <property type="entry name" value="MST-like"/>
</dbReference>
<name>A0ABN0XFQ2_9ACTN</name>
<dbReference type="SUPFAM" id="SSF109854">
    <property type="entry name" value="DinB/YfiT-like putative metalloenzymes"/>
    <property type="match status" value="1"/>
</dbReference>
<accession>A0ABN0XFQ2</accession>
<gene>
    <name evidence="1" type="ORF">GCM10010151_61360</name>
</gene>